<keyword evidence="2" id="KW-1003">Cell membrane</keyword>
<feature type="transmembrane region" description="Helical" evidence="6">
    <location>
        <begin position="283"/>
        <end position="303"/>
    </location>
</feature>
<feature type="transmembrane region" description="Helical" evidence="6">
    <location>
        <begin position="221"/>
        <end position="243"/>
    </location>
</feature>
<dbReference type="InterPro" id="IPR036259">
    <property type="entry name" value="MFS_trans_sf"/>
</dbReference>
<dbReference type="InterPro" id="IPR020846">
    <property type="entry name" value="MFS_dom"/>
</dbReference>
<feature type="transmembrane region" description="Helical" evidence="6">
    <location>
        <begin position="255"/>
        <end position="276"/>
    </location>
</feature>
<evidence type="ECO:0000256" key="3">
    <source>
        <dbReference type="ARBA" id="ARBA00022692"/>
    </source>
</evidence>
<feature type="transmembrane region" description="Helical" evidence="6">
    <location>
        <begin position="175"/>
        <end position="195"/>
    </location>
</feature>
<feature type="transmembrane region" description="Helical" evidence="6">
    <location>
        <begin position="20"/>
        <end position="39"/>
    </location>
</feature>
<dbReference type="NCBIfam" id="NF033135">
    <property type="entry name" value="cmx_cmrA"/>
    <property type="match status" value="1"/>
</dbReference>
<dbReference type="CDD" id="cd17324">
    <property type="entry name" value="MFS_NepI_like"/>
    <property type="match status" value="1"/>
</dbReference>
<feature type="transmembrane region" description="Helical" evidence="6">
    <location>
        <begin position="375"/>
        <end position="394"/>
    </location>
</feature>
<keyword evidence="5 6" id="KW-0472">Membrane</keyword>
<evidence type="ECO:0000313" key="8">
    <source>
        <dbReference type="EMBL" id="NGN66888.1"/>
    </source>
</evidence>
<evidence type="ECO:0000256" key="5">
    <source>
        <dbReference type="ARBA" id="ARBA00023136"/>
    </source>
</evidence>
<feature type="transmembrane region" description="Helical" evidence="6">
    <location>
        <begin position="116"/>
        <end position="139"/>
    </location>
</feature>
<keyword evidence="9" id="KW-1185">Reference proteome</keyword>
<dbReference type="RefSeq" id="WP_165240193.1">
    <property type="nucleotide sequence ID" value="NZ_JAAKZV010000115.1"/>
</dbReference>
<name>A0A6G4U674_9ACTN</name>
<dbReference type="EMBL" id="JAAKZV010000115">
    <property type="protein sequence ID" value="NGN66888.1"/>
    <property type="molecule type" value="Genomic_DNA"/>
</dbReference>
<accession>A0A6G4U674</accession>
<comment type="subcellular location">
    <subcellularLocation>
        <location evidence="1">Cell membrane</location>
        <topology evidence="1">Multi-pass membrane protein</topology>
    </subcellularLocation>
</comment>
<proteinExistence type="predicted"/>
<evidence type="ECO:0000256" key="2">
    <source>
        <dbReference type="ARBA" id="ARBA00022475"/>
    </source>
</evidence>
<dbReference type="GO" id="GO:0022857">
    <property type="term" value="F:transmembrane transporter activity"/>
    <property type="evidence" value="ECO:0007669"/>
    <property type="project" value="InterPro"/>
</dbReference>
<organism evidence="8 9">
    <name type="scientific">Streptomyces coryli</name>
    <dbReference type="NCBI Taxonomy" id="1128680"/>
    <lineage>
        <taxon>Bacteria</taxon>
        <taxon>Bacillati</taxon>
        <taxon>Actinomycetota</taxon>
        <taxon>Actinomycetes</taxon>
        <taxon>Kitasatosporales</taxon>
        <taxon>Streptomycetaceae</taxon>
        <taxon>Streptomyces</taxon>
    </lineage>
</organism>
<evidence type="ECO:0000256" key="4">
    <source>
        <dbReference type="ARBA" id="ARBA00022989"/>
    </source>
</evidence>
<reference evidence="8 9" key="1">
    <citation type="submission" date="2020-02" db="EMBL/GenBank/DDBJ databases">
        <title>Whole-genome analyses of novel actinobacteria.</title>
        <authorList>
            <person name="Sahin N."/>
        </authorList>
    </citation>
    <scope>NUCLEOTIDE SEQUENCE [LARGE SCALE GENOMIC DNA]</scope>
    <source>
        <strain evidence="8 9">A7024</strain>
    </source>
</reference>
<sequence>MSHSAAVPDSALPAKRKLPVAVYVLGLAVFALGTSEFMLSGLLPPIADDLGVSIPDAGLLISAFAIGMVVGAPLLAAGTIRLPRRTTLIGLLIVFAAGHVVGAVADSYALLFATRVISALACAGFWAVGAAVAISMVPVDARARAMGVIVGGLSVANVAGVPGGAFLGQHLGWRSAFWAVTVMTLVALVGVVTLVPKTDRKPGEEPPRLKAELQVYRNPQVWLAMGTVALFAASVFSFFSYLAPLLEDVSGLSEGWVPMVLALFGVGAFIGTTIGGRVADDHLFGTLYTGLSATVVVLILATFLADYPIAMVILSGLLGLAAFTTAPALNARVFNIANGAPTLAGATATSSFNVGNTVGPWLGGLVINAGLGYRSTAWTGAILAALAVAAVAVASRTARSETRLVAASEVPADTEVPAAVRD</sequence>
<feature type="transmembrane region" description="Helical" evidence="6">
    <location>
        <begin position="309"/>
        <end position="329"/>
    </location>
</feature>
<dbReference type="Pfam" id="PF07690">
    <property type="entry name" value="MFS_1"/>
    <property type="match status" value="1"/>
</dbReference>
<feature type="domain" description="Major facilitator superfamily (MFS) profile" evidence="7">
    <location>
        <begin position="21"/>
        <end position="399"/>
    </location>
</feature>
<dbReference type="InterPro" id="IPR011701">
    <property type="entry name" value="MFS"/>
</dbReference>
<gene>
    <name evidence="8" type="ORF">G5C51_23645</name>
</gene>
<dbReference type="PANTHER" id="PTHR43124:SF3">
    <property type="entry name" value="CHLORAMPHENICOL EFFLUX PUMP RV0191"/>
    <property type="match status" value="1"/>
</dbReference>
<dbReference type="PANTHER" id="PTHR43124">
    <property type="entry name" value="PURINE EFFLUX PUMP PBUE"/>
    <property type="match status" value="1"/>
</dbReference>
<evidence type="ECO:0000259" key="7">
    <source>
        <dbReference type="PROSITE" id="PS50850"/>
    </source>
</evidence>
<keyword evidence="3 6" id="KW-0812">Transmembrane</keyword>
<dbReference type="GO" id="GO:0005886">
    <property type="term" value="C:plasma membrane"/>
    <property type="evidence" value="ECO:0007669"/>
    <property type="project" value="UniProtKB-SubCell"/>
</dbReference>
<protein>
    <submittedName>
        <fullName evidence="8">MFS transporter</fullName>
    </submittedName>
</protein>
<feature type="transmembrane region" description="Helical" evidence="6">
    <location>
        <begin position="88"/>
        <end position="110"/>
    </location>
</feature>
<evidence type="ECO:0000256" key="1">
    <source>
        <dbReference type="ARBA" id="ARBA00004651"/>
    </source>
</evidence>
<dbReference type="PROSITE" id="PS50850">
    <property type="entry name" value="MFS"/>
    <property type="match status" value="1"/>
</dbReference>
<dbReference type="Proteomes" id="UP000481583">
    <property type="component" value="Unassembled WGS sequence"/>
</dbReference>
<evidence type="ECO:0000256" key="6">
    <source>
        <dbReference type="SAM" id="Phobius"/>
    </source>
</evidence>
<dbReference type="AlphaFoldDB" id="A0A6G4U674"/>
<comment type="caution">
    <text evidence="8">The sequence shown here is derived from an EMBL/GenBank/DDBJ whole genome shotgun (WGS) entry which is preliminary data.</text>
</comment>
<keyword evidence="4 6" id="KW-1133">Transmembrane helix</keyword>
<dbReference type="InterPro" id="IPR050189">
    <property type="entry name" value="MFS_Efflux_Transporters"/>
</dbReference>
<feature type="transmembrane region" description="Helical" evidence="6">
    <location>
        <begin position="59"/>
        <end position="76"/>
    </location>
</feature>
<dbReference type="SUPFAM" id="SSF103473">
    <property type="entry name" value="MFS general substrate transporter"/>
    <property type="match status" value="1"/>
</dbReference>
<evidence type="ECO:0000313" key="9">
    <source>
        <dbReference type="Proteomes" id="UP000481583"/>
    </source>
</evidence>
<dbReference type="Gene3D" id="1.20.1250.20">
    <property type="entry name" value="MFS general substrate transporter like domains"/>
    <property type="match status" value="2"/>
</dbReference>
<feature type="transmembrane region" description="Helical" evidence="6">
    <location>
        <begin position="146"/>
        <end position="169"/>
    </location>
</feature>